<dbReference type="GO" id="GO:0016616">
    <property type="term" value="F:oxidoreductase activity, acting on the CH-OH group of donors, NAD or NADP as acceptor"/>
    <property type="evidence" value="ECO:0007669"/>
    <property type="project" value="UniProtKB-ARBA"/>
</dbReference>
<dbReference type="EMBL" id="VZRB01000056">
    <property type="protein sequence ID" value="KAB1139649.1"/>
    <property type="molecule type" value="Genomic_DNA"/>
</dbReference>
<dbReference type="InterPro" id="IPR002347">
    <property type="entry name" value="SDR_fam"/>
</dbReference>
<organism evidence="4 5">
    <name type="scientific">Streptomyces luteolifulvus</name>
    <dbReference type="NCBI Taxonomy" id="2615112"/>
    <lineage>
        <taxon>Bacteria</taxon>
        <taxon>Bacillati</taxon>
        <taxon>Actinomycetota</taxon>
        <taxon>Actinomycetes</taxon>
        <taxon>Kitasatosporales</taxon>
        <taxon>Streptomycetaceae</taxon>
        <taxon>Streptomyces</taxon>
    </lineage>
</organism>
<dbReference type="SMART" id="SM00822">
    <property type="entry name" value="PKS_KR"/>
    <property type="match status" value="1"/>
</dbReference>
<dbReference type="AlphaFoldDB" id="A0A6H9UNG5"/>
<protein>
    <submittedName>
        <fullName evidence="4">SDR family oxidoreductase</fullName>
    </submittedName>
</protein>
<keyword evidence="2" id="KW-0560">Oxidoreductase</keyword>
<dbReference type="PRINTS" id="PR00080">
    <property type="entry name" value="SDRFAMILY"/>
</dbReference>
<name>A0A6H9UNG5_9ACTN</name>
<dbReference type="Proteomes" id="UP000442707">
    <property type="component" value="Unassembled WGS sequence"/>
</dbReference>
<dbReference type="FunFam" id="3.40.50.720:FF:000084">
    <property type="entry name" value="Short-chain dehydrogenase reductase"/>
    <property type="match status" value="1"/>
</dbReference>
<dbReference type="PANTHER" id="PTHR42760:SF133">
    <property type="entry name" value="3-OXOACYL-[ACYL-CARRIER-PROTEIN] REDUCTASE"/>
    <property type="match status" value="1"/>
</dbReference>
<dbReference type="InterPro" id="IPR057326">
    <property type="entry name" value="KR_dom"/>
</dbReference>
<evidence type="ECO:0000313" key="5">
    <source>
        <dbReference type="Proteomes" id="UP000442707"/>
    </source>
</evidence>
<dbReference type="InterPro" id="IPR036291">
    <property type="entry name" value="NAD(P)-bd_dom_sf"/>
</dbReference>
<sequence>MTAFQTHSEEFSLTEATVPNGRTALVTGSAGGIGRAVALRLAAAGYDVTINYSRSKERAEATLKELRQHPGRHQAVQGDVSDDAAVRELARVAAGASGTLDILVNNAGTTSETPPDDLDGIDLADWDRVFQVNVRGLVQVTRACAPALRAAGGSVVNVASIVGLRPGPQPLAYAASKAAVVSLTKTLSRVLAPRVRVNAVAPGWIAGEWMERTLGDNYDRLMERRARMTPLSRNVTLEDVAESVYALAVSHSFVTGEVLVIDGGYTATT</sequence>
<keyword evidence="5" id="KW-1185">Reference proteome</keyword>
<reference evidence="4 5" key="1">
    <citation type="submission" date="2019-09" db="EMBL/GenBank/DDBJ databases">
        <title>Screening of Novel Bioactive Compounds from Soil-Associated.</title>
        <authorList>
            <person name="Zhao S."/>
        </authorList>
    </citation>
    <scope>NUCLEOTIDE SEQUENCE [LARGE SCALE GENOMIC DNA]</scope>
    <source>
        <strain evidence="4 5">HIT-DPA4</strain>
    </source>
</reference>
<accession>A0A6H9UNG5</accession>
<evidence type="ECO:0000259" key="3">
    <source>
        <dbReference type="SMART" id="SM00822"/>
    </source>
</evidence>
<evidence type="ECO:0000313" key="4">
    <source>
        <dbReference type="EMBL" id="KAB1139649.1"/>
    </source>
</evidence>
<dbReference type="Gene3D" id="3.40.50.720">
    <property type="entry name" value="NAD(P)-binding Rossmann-like Domain"/>
    <property type="match status" value="1"/>
</dbReference>
<dbReference type="PRINTS" id="PR00081">
    <property type="entry name" value="GDHRDH"/>
</dbReference>
<gene>
    <name evidence="4" type="ORF">F7R91_39140</name>
</gene>
<dbReference type="Pfam" id="PF13561">
    <property type="entry name" value="adh_short_C2"/>
    <property type="match status" value="1"/>
</dbReference>
<evidence type="ECO:0000256" key="2">
    <source>
        <dbReference type="ARBA" id="ARBA00023002"/>
    </source>
</evidence>
<feature type="domain" description="Ketoreductase" evidence="3">
    <location>
        <begin position="22"/>
        <end position="207"/>
    </location>
</feature>
<comment type="similarity">
    <text evidence="1">Belongs to the short-chain dehydrogenases/reductases (SDR) family.</text>
</comment>
<comment type="caution">
    <text evidence="4">The sequence shown here is derived from an EMBL/GenBank/DDBJ whole genome shotgun (WGS) entry which is preliminary data.</text>
</comment>
<evidence type="ECO:0000256" key="1">
    <source>
        <dbReference type="ARBA" id="ARBA00006484"/>
    </source>
</evidence>
<dbReference type="PANTHER" id="PTHR42760">
    <property type="entry name" value="SHORT-CHAIN DEHYDROGENASES/REDUCTASES FAMILY MEMBER"/>
    <property type="match status" value="1"/>
</dbReference>
<dbReference type="SUPFAM" id="SSF51735">
    <property type="entry name" value="NAD(P)-binding Rossmann-fold domains"/>
    <property type="match status" value="1"/>
</dbReference>
<proteinExistence type="inferred from homology"/>
<dbReference type="CDD" id="cd05233">
    <property type="entry name" value="SDR_c"/>
    <property type="match status" value="1"/>
</dbReference>